<reference evidence="1" key="1">
    <citation type="submission" date="2016-10" db="EMBL/GenBank/DDBJ databases">
        <title>CRISPR-Cas defence system in Roseofilum reptotaenium: evidence of a bacteriophage-cyanobacterium arms race in the coral black band disease.</title>
        <authorList>
            <person name="Buerger P."/>
            <person name="Wood-Charlson E.M."/>
            <person name="Weynberg K.D."/>
            <person name="Willis B."/>
            <person name="Van Oppen M.J."/>
        </authorList>
    </citation>
    <scope>NUCLEOTIDE SEQUENCE [LARGE SCALE GENOMIC DNA]</scope>
    <source>
        <strain evidence="1">AO1-A</strain>
    </source>
</reference>
<keyword evidence="2" id="KW-1185">Reference proteome</keyword>
<sequence length="105" mass="12352">MVGLSEFGLDESGSLITNIVVDAWGCEICFECKYLLDKRLRYKIHFLNCEKIDWFINSPERKNQIDADIIFFDFGRKNHEKEASIHTDIFTADILYGDLKIEKNW</sequence>
<dbReference type="AlphaFoldDB" id="A0A1L9QW24"/>
<evidence type="ECO:0000313" key="2">
    <source>
        <dbReference type="Proteomes" id="UP000183940"/>
    </source>
</evidence>
<dbReference type="Proteomes" id="UP000183940">
    <property type="component" value="Unassembled WGS sequence"/>
</dbReference>
<comment type="caution">
    <text evidence="1">The sequence shown here is derived from an EMBL/GenBank/DDBJ whole genome shotgun (WGS) entry which is preliminary data.</text>
</comment>
<protein>
    <submittedName>
        <fullName evidence="1">Uncharacterized protein</fullName>
    </submittedName>
</protein>
<organism evidence="1 2">
    <name type="scientific">Roseofilum reptotaenium AO1-A</name>
    <dbReference type="NCBI Taxonomy" id="1925591"/>
    <lineage>
        <taxon>Bacteria</taxon>
        <taxon>Bacillati</taxon>
        <taxon>Cyanobacteriota</taxon>
        <taxon>Cyanophyceae</taxon>
        <taxon>Desertifilales</taxon>
        <taxon>Desertifilaceae</taxon>
        <taxon>Roseofilum</taxon>
    </lineage>
</organism>
<dbReference type="EMBL" id="MLAW01000004">
    <property type="protein sequence ID" value="OJJ26863.1"/>
    <property type="molecule type" value="Genomic_DNA"/>
</dbReference>
<accession>A0A1L9QW24</accession>
<proteinExistence type="predicted"/>
<gene>
    <name evidence="1" type="ORF">BI308_04000</name>
</gene>
<name>A0A1L9QW24_9CYAN</name>
<evidence type="ECO:0000313" key="1">
    <source>
        <dbReference type="EMBL" id="OJJ26863.1"/>
    </source>
</evidence>